<evidence type="ECO:0000313" key="3">
    <source>
        <dbReference type="EMBL" id="MBB5373270.1"/>
    </source>
</evidence>
<dbReference type="AlphaFoldDB" id="A0A840VPD8"/>
<feature type="region of interest" description="Disordered" evidence="1">
    <location>
        <begin position="1"/>
        <end position="20"/>
    </location>
</feature>
<evidence type="ECO:0000313" key="4">
    <source>
        <dbReference type="Proteomes" id="UP000553706"/>
    </source>
</evidence>
<evidence type="ECO:0000259" key="2">
    <source>
        <dbReference type="PROSITE" id="PS51186"/>
    </source>
</evidence>
<sequence>MSEVDPWPRPVPSRTGHSGAHVALEPLHRRHVAELAEAARNAEASFTYIPYGPFADRKALEGFVAASSSRFDALFWTIRPVSTGMASGWLSLMNIEPQNAAIELGSIWFSPRLQRTRAATEAMFLLLRHAAEDLGYRRLVWKCDNRNEASKAAALRLGFTYEGLLRAHMVVKSQRRDTAMFSILADEWPARRDAILAWLSPENFDAGGTAIRSLASFRG</sequence>
<dbReference type="Gene3D" id="3.40.630.30">
    <property type="match status" value="1"/>
</dbReference>
<dbReference type="RefSeq" id="WP_183266278.1">
    <property type="nucleotide sequence ID" value="NZ_JACHFJ010000005.1"/>
</dbReference>
<dbReference type="Proteomes" id="UP000553706">
    <property type="component" value="Unassembled WGS sequence"/>
</dbReference>
<comment type="caution">
    <text evidence="3">The sequence shown here is derived from an EMBL/GenBank/DDBJ whole genome shotgun (WGS) entry which is preliminary data.</text>
</comment>
<protein>
    <submittedName>
        <fullName evidence="3">RimJ/RimL family protein N-acetyltransferase</fullName>
    </submittedName>
</protein>
<dbReference type="PANTHER" id="PTHR43441:SF2">
    <property type="entry name" value="FAMILY ACETYLTRANSFERASE, PUTATIVE (AFU_ORTHOLOGUE AFUA_7G00850)-RELATED"/>
    <property type="match status" value="1"/>
</dbReference>
<keyword evidence="3" id="KW-0808">Transferase</keyword>
<dbReference type="Pfam" id="PF13302">
    <property type="entry name" value="Acetyltransf_3"/>
    <property type="match status" value="1"/>
</dbReference>
<dbReference type="GO" id="GO:0008999">
    <property type="term" value="F:protein-N-terminal-alanine acetyltransferase activity"/>
    <property type="evidence" value="ECO:0007669"/>
    <property type="project" value="TreeGrafter"/>
</dbReference>
<dbReference type="PROSITE" id="PS51186">
    <property type="entry name" value="GNAT"/>
    <property type="match status" value="1"/>
</dbReference>
<dbReference type="GO" id="GO:1990189">
    <property type="term" value="F:protein N-terminal-serine acetyltransferase activity"/>
    <property type="evidence" value="ECO:0007669"/>
    <property type="project" value="TreeGrafter"/>
</dbReference>
<keyword evidence="4" id="KW-1185">Reference proteome</keyword>
<gene>
    <name evidence="3" type="ORF">HNP71_001529</name>
</gene>
<accession>A0A840VPD8</accession>
<organism evidence="3 4">
    <name type="scientific">Acidocella aromatica</name>
    <dbReference type="NCBI Taxonomy" id="1303579"/>
    <lineage>
        <taxon>Bacteria</taxon>
        <taxon>Pseudomonadati</taxon>
        <taxon>Pseudomonadota</taxon>
        <taxon>Alphaproteobacteria</taxon>
        <taxon>Acetobacterales</taxon>
        <taxon>Acidocellaceae</taxon>
        <taxon>Acidocella</taxon>
    </lineage>
</organism>
<dbReference type="InterPro" id="IPR000182">
    <property type="entry name" value="GNAT_dom"/>
</dbReference>
<proteinExistence type="predicted"/>
<feature type="domain" description="N-acetyltransferase" evidence="2">
    <location>
        <begin position="22"/>
        <end position="177"/>
    </location>
</feature>
<dbReference type="PANTHER" id="PTHR43441">
    <property type="entry name" value="RIBOSOMAL-PROTEIN-SERINE ACETYLTRANSFERASE"/>
    <property type="match status" value="1"/>
</dbReference>
<name>A0A840VPD8_9PROT</name>
<evidence type="ECO:0000256" key="1">
    <source>
        <dbReference type="SAM" id="MobiDB-lite"/>
    </source>
</evidence>
<dbReference type="InterPro" id="IPR051908">
    <property type="entry name" value="Ribosomal_N-acetyltransferase"/>
</dbReference>
<reference evidence="3 4" key="1">
    <citation type="submission" date="2020-08" db="EMBL/GenBank/DDBJ databases">
        <title>Genomic Encyclopedia of Type Strains, Phase IV (KMG-IV): sequencing the most valuable type-strain genomes for metagenomic binning, comparative biology and taxonomic classification.</title>
        <authorList>
            <person name="Goeker M."/>
        </authorList>
    </citation>
    <scope>NUCLEOTIDE SEQUENCE [LARGE SCALE GENOMIC DNA]</scope>
    <source>
        <strain evidence="3 4">DSM 27026</strain>
    </source>
</reference>
<dbReference type="EMBL" id="JACHFJ010000005">
    <property type="protein sequence ID" value="MBB5373270.1"/>
    <property type="molecule type" value="Genomic_DNA"/>
</dbReference>
<dbReference type="InterPro" id="IPR016181">
    <property type="entry name" value="Acyl_CoA_acyltransferase"/>
</dbReference>
<dbReference type="SUPFAM" id="SSF55729">
    <property type="entry name" value="Acyl-CoA N-acyltransferases (Nat)"/>
    <property type="match status" value="1"/>
</dbReference>